<evidence type="ECO:0000256" key="1">
    <source>
        <dbReference type="SAM" id="MobiDB-lite"/>
    </source>
</evidence>
<organism evidence="3 4">
    <name type="scientific">Scytalidium lignicola</name>
    <name type="common">Hyphomycete</name>
    <dbReference type="NCBI Taxonomy" id="5539"/>
    <lineage>
        <taxon>Eukaryota</taxon>
        <taxon>Fungi</taxon>
        <taxon>Dikarya</taxon>
        <taxon>Ascomycota</taxon>
        <taxon>Pezizomycotina</taxon>
        <taxon>Leotiomycetes</taxon>
        <taxon>Leotiomycetes incertae sedis</taxon>
        <taxon>Scytalidium</taxon>
    </lineage>
</organism>
<feature type="domain" description="Heterokaryon incompatibility" evidence="2">
    <location>
        <begin position="144"/>
        <end position="312"/>
    </location>
</feature>
<feature type="compositionally biased region" description="Pro residues" evidence="1">
    <location>
        <begin position="487"/>
        <end position="496"/>
    </location>
</feature>
<sequence>MGPKLFAEAIVRVEAKDKDRVSPSEIRALTYMASNPMDLTSSTGRGFQVRESVSTYFTMGLYTIGGPSADYIKQEPADPVVASESAYETARQWIADCLDNHEKCPGRGVSETALLPTRVLDVFADCGSDHVKLHESLRGERGQYVALSYCWGKSLQTKTTQNSLQTFTTKGIEISKLPKTLQDAISSTRKLGIPYLWIDSLCIIQDSVTDKISEIATMPQVYKNAMVIISAALASDCDQGFLEDRKEVQGRLNFAARLPFFVTDDDDIAVEDLQNNRFPIGEVFLCADKDIGYDVKEFKDEVVNLRAWTLQETWLSPRVLIYGSGPLQWLCLTCSLTRGQDPSVSTNKYIDPRSLIRERIFISEDQDTMQNSSAQLAAKESDRRNTIDLLNGWYSLVSTYTRRSLTYSEDKLPALSGIATEFHRLLNDEYVAGIWRKGLPYGLLWHPLLYDDEEDPLKSSPLKEKWTKRLSRKLPWSKANKNKTKPQPLPTSIPPSNQPEAYIAPSWSWASSDKPVIVDSVWPGSRGTQLRIHEATVTLQSSVSPFGKVLDGKLVVTGPLRRMEWPEFTERFVLVTSGSPHMFWDYVIPDRGNFDPNFMRVIAEVGSTARLNPQYNLQKGIIGGSSSNSQYTEHDTRERTALRVGTIAPYDNSTRNSFWFLEVSNLSNVPTGLVLMQVPNLPATFKRVGFFKMGRSDPQASESDYITIPRDWDWYGGLEMCTITII</sequence>
<dbReference type="PANTHER" id="PTHR33112">
    <property type="entry name" value="DOMAIN PROTEIN, PUTATIVE-RELATED"/>
    <property type="match status" value="1"/>
</dbReference>
<gene>
    <name evidence="3" type="ORF">B7463_g3386</name>
</gene>
<dbReference type="Proteomes" id="UP000258309">
    <property type="component" value="Unassembled WGS sequence"/>
</dbReference>
<protein>
    <recommendedName>
        <fullName evidence="2">Heterokaryon incompatibility domain-containing protein</fullName>
    </recommendedName>
</protein>
<dbReference type="EMBL" id="NCSJ02000044">
    <property type="protein sequence ID" value="RFU32957.1"/>
    <property type="molecule type" value="Genomic_DNA"/>
</dbReference>
<feature type="non-terminal residue" evidence="3">
    <location>
        <position position="1"/>
    </location>
</feature>
<dbReference type="PANTHER" id="PTHR33112:SF16">
    <property type="entry name" value="HETEROKARYON INCOMPATIBILITY DOMAIN-CONTAINING PROTEIN"/>
    <property type="match status" value="1"/>
</dbReference>
<comment type="caution">
    <text evidence="3">The sequence shown here is derived from an EMBL/GenBank/DDBJ whole genome shotgun (WGS) entry which is preliminary data.</text>
</comment>
<evidence type="ECO:0000313" key="3">
    <source>
        <dbReference type="EMBL" id="RFU32957.1"/>
    </source>
</evidence>
<proteinExistence type="predicted"/>
<name>A0A3E2HHV9_SCYLI</name>
<dbReference type="STRING" id="5539.A0A3E2HHV9"/>
<dbReference type="Pfam" id="PF06985">
    <property type="entry name" value="HET"/>
    <property type="match status" value="1"/>
</dbReference>
<feature type="non-terminal residue" evidence="3">
    <location>
        <position position="726"/>
    </location>
</feature>
<dbReference type="AlphaFoldDB" id="A0A3E2HHV9"/>
<feature type="region of interest" description="Disordered" evidence="1">
    <location>
        <begin position="477"/>
        <end position="496"/>
    </location>
</feature>
<evidence type="ECO:0000259" key="2">
    <source>
        <dbReference type="Pfam" id="PF06985"/>
    </source>
</evidence>
<dbReference type="OrthoDB" id="3504905at2759"/>
<evidence type="ECO:0000313" key="4">
    <source>
        <dbReference type="Proteomes" id="UP000258309"/>
    </source>
</evidence>
<reference evidence="3 4" key="1">
    <citation type="submission" date="2018-05" db="EMBL/GenBank/DDBJ databases">
        <title>Draft genome sequence of Scytalidium lignicola DSM 105466, a ubiquitous saprotrophic fungus.</title>
        <authorList>
            <person name="Buettner E."/>
            <person name="Gebauer A.M."/>
            <person name="Hofrichter M."/>
            <person name="Liers C."/>
            <person name="Kellner H."/>
        </authorList>
    </citation>
    <scope>NUCLEOTIDE SEQUENCE [LARGE SCALE GENOMIC DNA]</scope>
    <source>
        <strain evidence="3 4">DSM 105466</strain>
    </source>
</reference>
<dbReference type="InterPro" id="IPR010730">
    <property type="entry name" value="HET"/>
</dbReference>
<accession>A0A3E2HHV9</accession>
<keyword evidence="4" id="KW-1185">Reference proteome</keyword>